<dbReference type="GO" id="GO:0016020">
    <property type="term" value="C:membrane"/>
    <property type="evidence" value="ECO:0007669"/>
    <property type="project" value="UniProtKB-SubCell"/>
</dbReference>
<dbReference type="InParanoid" id="A0A0R0FXK9"/>
<comment type="similarity">
    <text evidence="2">Belongs to the MLO family.</text>
</comment>
<dbReference type="EnsemblPlants" id="KRH10950">
    <property type="protein sequence ID" value="KRH10950"/>
    <property type="gene ID" value="GLYMA_15G078700"/>
</dbReference>
<keyword evidence="5 8" id="KW-1133">Transmembrane helix</keyword>
<dbReference type="OMA" id="FFNANAR"/>
<reference evidence="9" key="3">
    <citation type="submission" date="2018-07" db="EMBL/GenBank/DDBJ databases">
        <title>WGS assembly of Glycine max.</title>
        <authorList>
            <person name="Schmutz J."/>
            <person name="Cannon S."/>
            <person name="Schlueter J."/>
            <person name="Ma J."/>
            <person name="Mitros T."/>
            <person name="Nelson W."/>
            <person name="Hyten D."/>
            <person name="Song Q."/>
            <person name="Thelen J."/>
            <person name="Cheng J."/>
            <person name="Xu D."/>
            <person name="Hellsten U."/>
            <person name="May G."/>
            <person name="Yu Y."/>
            <person name="Sakurai T."/>
            <person name="Umezawa T."/>
            <person name="Bhattacharyya M."/>
            <person name="Sandhu D."/>
            <person name="Valliyodan B."/>
            <person name="Lindquist E."/>
            <person name="Peto M."/>
            <person name="Grant D."/>
            <person name="Shu S."/>
            <person name="Goodstein D."/>
            <person name="Barry K."/>
            <person name="Futrell-Griggs M."/>
            <person name="Abernathy B."/>
            <person name="Du J."/>
            <person name="Tian Z."/>
            <person name="Zhu L."/>
            <person name="Gill N."/>
            <person name="Joshi T."/>
            <person name="Libault M."/>
            <person name="Sethuraman A."/>
            <person name="Zhang X."/>
            <person name="Shinozaki K."/>
            <person name="Nguyen H."/>
            <person name="Wing R."/>
            <person name="Cregan P."/>
            <person name="Specht J."/>
            <person name="Grimwood J."/>
            <person name="Rokhsar D."/>
            <person name="Stacey G."/>
            <person name="Shoemaker R."/>
            <person name="Jackson S."/>
        </authorList>
    </citation>
    <scope>NUCLEOTIDE SEQUENCE</scope>
    <source>
        <tissue evidence="9">Callus</tissue>
    </source>
</reference>
<dbReference type="Proteomes" id="UP000008827">
    <property type="component" value="Chromosome 15"/>
</dbReference>
<evidence type="ECO:0000313" key="11">
    <source>
        <dbReference type="Proteomes" id="UP000008827"/>
    </source>
</evidence>
<dbReference type="EMBL" id="CM000848">
    <property type="protein sequence ID" value="KRH10950.1"/>
    <property type="molecule type" value="Genomic_DNA"/>
</dbReference>
<evidence type="ECO:0000256" key="2">
    <source>
        <dbReference type="ARBA" id="ARBA00006574"/>
    </source>
</evidence>
<feature type="transmembrane region" description="Helical" evidence="8">
    <location>
        <begin position="20"/>
        <end position="42"/>
    </location>
</feature>
<evidence type="ECO:0000256" key="3">
    <source>
        <dbReference type="ARBA" id="ARBA00022692"/>
    </source>
</evidence>
<dbReference type="PANTHER" id="PTHR31942:SF72">
    <property type="entry name" value="MLO-LIKE PROTEIN"/>
    <property type="match status" value="1"/>
</dbReference>
<evidence type="ECO:0000313" key="10">
    <source>
        <dbReference type="EnsemblPlants" id="KRH10950"/>
    </source>
</evidence>
<sequence>MFPRGKVSLLSREGVREQQYFIFYLARCHVVSSFLTFGLGLAKGMLDLCLTNSPLVSDRPWKHMQIRRSESWEGETRTLEYQFAYDPRRYQLTGQTPFGKRHLNYWSNNSVMYWPVCLVRQFYRSVPRVDYFTLRHGFIMAHFSEESNFDFQKYIERALEKDFGVVVGLRWWIWIFSVLYIFFNANARFCSAAFYSHFWQPFIPLMSWLFFNTVQFLILILGKHVFKLIIRVFCIMQNFFQLAFFTCTSIRFGIRSCFHQETENIIIRVAMVVSVHILCGYVTLPLYALMGTSMRKSVFTENVIRGIQIWQDKAKKKYTSSALNEIVVADQKISPSQKCSIFSKYPDMLANLGHACCFLSMEHSI</sequence>
<organism evidence="9">
    <name type="scientific">Glycine max</name>
    <name type="common">Soybean</name>
    <name type="synonym">Glycine hispida</name>
    <dbReference type="NCBI Taxonomy" id="3847"/>
    <lineage>
        <taxon>Eukaryota</taxon>
        <taxon>Viridiplantae</taxon>
        <taxon>Streptophyta</taxon>
        <taxon>Embryophyta</taxon>
        <taxon>Tracheophyta</taxon>
        <taxon>Spermatophyta</taxon>
        <taxon>Magnoliopsida</taxon>
        <taxon>eudicotyledons</taxon>
        <taxon>Gunneridae</taxon>
        <taxon>Pentapetalae</taxon>
        <taxon>rosids</taxon>
        <taxon>fabids</taxon>
        <taxon>Fabales</taxon>
        <taxon>Fabaceae</taxon>
        <taxon>Papilionoideae</taxon>
        <taxon>50 kb inversion clade</taxon>
        <taxon>NPAAA clade</taxon>
        <taxon>indigoferoid/millettioid clade</taxon>
        <taxon>Phaseoleae</taxon>
        <taxon>Glycine</taxon>
        <taxon>Glycine subgen. Soja</taxon>
    </lineage>
</organism>
<keyword evidence="4" id="KW-0611">Plant defense</keyword>
<evidence type="ECO:0008006" key="12">
    <source>
        <dbReference type="Google" id="ProtNLM"/>
    </source>
</evidence>
<feature type="transmembrane region" description="Helical" evidence="8">
    <location>
        <begin position="163"/>
        <end position="182"/>
    </location>
</feature>
<gene>
    <name evidence="9" type="ORF">GLYMA_15G078700</name>
</gene>
<protein>
    <recommendedName>
        <fullName evidence="12">MLO-like protein</fullName>
    </recommendedName>
</protein>
<feature type="transmembrane region" description="Helical" evidence="8">
    <location>
        <begin position="265"/>
        <end position="289"/>
    </location>
</feature>
<evidence type="ECO:0000256" key="8">
    <source>
        <dbReference type="SAM" id="Phobius"/>
    </source>
</evidence>
<name>A0A0R0FXK9_SOYBN</name>
<evidence type="ECO:0000256" key="1">
    <source>
        <dbReference type="ARBA" id="ARBA00004141"/>
    </source>
</evidence>
<evidence type="ECO:0000313" key="9">
    <source>
        <dbReference type="EMBL" id="KRH10950.1"/>
    </source>
</evidence>
<evidence type="ECO:0000256" key="5">
    <source>
        <dbReference type="ARBA" id="ARBA00022989"/>
    </source>
</evidence>
<keyword evidence="6 8" id="KW-0472">Membrane</keyword>
<accession>A0A0R0FXK9</accession>
<dbReference type="AlphaFoldDB" id="A0A0R0FXK9"/>
<evidence type="ECO:0000256" key="7">
    <source>
        <dbReference type="ARBA" id="ARBA00023265"/>
    </source>
</evidence>
<proteinExistence type="inferred from homology"/>
<reference evidence="10" key="2">
    <citation type="submission" date="2018-02" db="UniProtKB">
        <authorList>
            <consortium name="EnsemblPlants"/>
        </authorList>
    </citation>
    <scope>IDENTIFICATION</scope>
    <source>
        <strain evidence="10">Williams 82</strain>
    </source>
</reference>
<dbReference type="Gramene" id="KRH10950">
    <property type="protein sequence ID" value="KRH10950"/>
    <property type="gene ID" value="GLYMA_15G078700"/>
</dbReference>
<dbReference type="InterPro" id="IPR004326">
    <property type="entry name" value="Mlo"/>
</dbReference>
<comment type="subcellular location">
    <subcellularLocation>
        <location evidence="1">Membrane</location>
        <topology evidence="1">Multi-pass membrane protein</topology>
    </subcellularLocation>
</comment>
<evidence type="ECO:0000256" key="4">
    <source>
        <dbReference type="ARBA" id="ARBA00022821"/>
    </source>
</evidence>
<feature type="transmembrane region" description="Helical" evidence="8">
    <location>
        <begin position="202"/>
        <end position="221"/>
    </location>
</feature>
<reference evidence="9 10" key="1">
    <citation type="journal article" date="2010" name="Nature">
        <title>Genome sequence of the palaeopolyploid soybean.</title>
        <authorList>
            <person name="Schmutz J."/>
            <person name="Cannon S.B."/>
            <person name="Schlueter J."/>
            <person name="Ma J."/>
            <person name="Mitros T."/>
            <person name="Nelson W."/>
            <person name="Hyten D.L."/>
            <person name="Song Q."/>
            <person name="Thelen J.J."/>
            <person name="Cheng J."/>
            <person name="Xu D."/>
            <person name="Hellsten U."/>
            <person name="May G.D."/>
            <person name="Yu Y."/>
            <person name="Sakurai T."/>
            <person name="Umezawa T."/>
            <person name="Bhattacharyya M.K."/>
            <person name="Sandhu D."/>
            <person name="Valliyodan B."/>
            <person name="Lindquist E."/>
            <person name="Peto M."/>
            <person name="Grant D."/>
            <person name="Shu S."/>
            <person name="Goodstein D."/>
            <person name="Barry K."/>
            <person name="Futrell-Griggs M."/>
            <person name="Abernathy B."/>
            <person name="Du J."/>
            <person name="Tian Z."/>
            <person name="Zhu L."/>
            <person name="Gill N."/>
            <person name="Joshi T."/>
            <person name="Libault M."/>
            <person name="Sethuraman A."/>
            <person name="Zhang X.-C."/>
            <person name="Shinozaki K."/>
            <person name="Nguyen H.T."/>
            <person name="Wing R.A."/>
            <person name="Cregan P."/>
            <person name="Specht J."/>
            <person name="Grimwood J."/>
            <person name="Rokhsar D."/>
            <person name="Stacey G."/>
            <person name="Shoemaker R.C."/>
            <person name="Jackson S.A."/>
        </authorList>
    </citation>
    <scope>NUCLEOTIDE SEQUENCE</scope>
    <source>
        <strain evidence="10">cv. Williams 82</strain>
        <tissue evidence="9">Callus</tissue>
    </source>
</reference>
<feature type="transmembrane region" description="Helical" evidence="8">
    <location>
        <begin position="228"/>
        <end position="253"/>
    </location>
</feature>
<evidence type="ECO:0000256" key="6">
    <source>
        <dbReference type="ARBA" id="ARBA00023136"/>
    </source>
</evidence>
<keyword evidence="7" id="KW-0568">Pathogenesis-related protein</keyword>
<dbReference type="GO" id="GO:0006952">
    <property type="term" value="P:defense response"/>
    <property type="evidence" value="ECO:0007669"/>
    <property type="project" value="UniProtKB-KW"/>
</dbReference>
<keyword evidence="3 8" id="KW-0812">Transmembrane</keyword>
<keyword evidence="11" id="KW-1185">Reference proteome</keyword>
<dbReference type="PANTHER" id="PTHR31942">
    <property type="entry name" value="MLO-LIKE PROTEIN 1"/>
    <property type="match status" value="1"/>
</dbReference>
<dbReference type="Pfam" id="PF03094">
    <property type="entry name" value="Mlo"/>
    <property type="match status" value="2"/>
</dbReference>